<accession>A0ABY7MP27</accession>
<dbReference type="PANTHER" id="PTHR46580">
    <property type="entry name" value="SENSOR KINASE-RELATED"/>
    <property type="match status" value="1"/>
</dbReference>
<sequence length="183" mass="18579">MNGTQVSGSGVIGTINAAAGWHFADTGDFNGDGKADLLMLNDTTHDAAVWLMNGTQIAGSGVVGSINAAGGWHFADTGDFNGDGKSDLLFLNDTTHGVAVWQMNGAQVTANPQVGIAAAGDVFAGLKDVNGDHKSDILFENSTTHVLTAWEMDGIQIALNQQIGPINAAGGAGIWLEGTGGGV</sequence>
<dbReference type="EMBL" id="CP089391">
    <property type="protein sequence ID" value="WBL80143.1"/>
    <property type="molecule type" value="Genomic_DNA"/>
</dbReference>
<evidence type="ECO:0000313" key="2">
    <source>
        <dbReference type="EMBL" id="WBL80143.1"/>
    </source>
</evidence>
<gene>
    <name evidence="2" type="ORF">I3J27_06865</name>
</gene>
<reference evidence="2" key="1">
    <citation type="submission" date="2021-12" db="EMBL/GenBank/DDBJ databases">
        <title>Bradyrhizobium xenonodulans sp. nov.</title>
        <authorList>
            <person name="Claassens R."/>
            <person name="Venter S.N."/>
            <person name="Beukes C.W."/>
            <person name="Stepkowski T."/>
            <person name="Steenkamp E.T."/>
        </authorList>
    </citation>
    <scope>NUCLEOTIDE SEQUENCE</scope>
    <source>
        <strain evidence="2">14AB</strain>
    </source>
</reference>
<evidence type="ECO:0000313" key="3">
    <source>
        <dbReference type="Proteomes" id="UP001179614"/>
    </source>
</evidence>
<proteinExistence type="predicted"/>
<dbReference type="RefSeq" id="WP_270166863.1">
    <property type="nucleotide sequence ID" value="NZ_CP089391.1"/>
</dbReference>
<dbReference type="Gene3D" id="2.130.10.130">
    <property type="entry name" value="Integrin alpha, N-terminal"/>
    <property type="match status" value="1"/>
</dbReference>
<keyword evidence="1" id="KW-0732">Signal</keyword>
<evidence type="ECO:0000256" key="1">
    <source>
        <dbReference type="ARBA" id="ARBA00022729"/>
    </source>
</evidence>
<dbReference type="Proteomes" id="UP001179614">
    <property type="component" value="Chromosome"/>
</dbReference>
<keyword evidence="3" id="KW-1185">Reference proteome</keyword>
<dbReference type="Pfam" id="PF13517">
    <property type="entry name" value="FG-GAP_3"/>
    <property type="match status" value="1"/>
</dbReference>
<dbReference type="SUPFAM" id="SSF69318">
    <property type="entry name" value="Integrin alpha N-terminal domain"/>
    <property type="match status" value="1"/>
</dbReference>
<dbReference type="PANTHER" id="PTHR46580:SF2">
    <property type="entry name" value="MAM DOMAIN-CONTAINING PROTEIN"/>
    <property type="match status" value="1"/>
</dbReference>
<dbReference type="InterPro" id="IPR028994">
    <property type="entry name" value="Integrin_alpha_N"/>
</dbReference>
<protein>
    <submittedName>
        <fullName evidence="2">VCBS repeat-containing protein</fullName>
    </submittedName>
</protein>
<organism evidence="2 3">
    <name type="scientific">Bradyrhizobium xenonodulans</name>
    <dbReference type="NCBI Taxonomy" id="2736875"/>
    <lineage>
        <taxon>Bacteria</taxon>
        <taxon>Pseudomonadati</taxon>
        <taxon>Pseudomonadota</taxon>
        <taxon>Alphaproteobacteria</taxon>
        <taxon>Hyphomicrobiales</taxon>
        <taxon>Nitrobacteraceae</taxon>
        <taxon>Bradyrhizobium</taxon>
    </lineage>
</organism>
<dbReference type="InterPro" id="IPR013517">
    <property type="entry name" value="FG-GAP"/>
</dbReference>
<name>A0ABY7MP27_9BRAD</name>